<protein>
    <submittedName>
        <fullName evidence="1">Uncharacterized protein</fullName>
    </submittedName>
</protein>
<accession>E0QQ16</accession>
<comment type="caution">
    <text evidence="1">The sequence shown here is derived from an EMBL/GenBank/DDBJ whole genome shotgun (WGS) entry which is preliminary data.</text>
</comment>
<organism evidence="1 2">
    <name type="scientific">Mobiluncus mulieris ATCC 35239</name>
    <dbReference type="NCBI Taxonomy" id="871571"/>
    <lineage>
        <taxon>Bacteria</taxon>
        <taxon>Bacillati</taxon>
        <taxon>Actinomycetota</taxon>
        <taxon>Actinomycetes</taxon>
        <taxon>Actinomycetales</taxon>
        <taxon>Actinomycetaceae</taxon>
        <taxon>Mobiluncus</taxon>
    </lineage>
</organism>
<dbReference type="EMBL" id="AEET01000024">
    <property type="protein sequence ID" value="EFM46396.1"/>
    <property type="molecule type" value="Genomic_DNA"/>
</dbReference>
<name>E0QQ16_9ACTO</name>
<evidence type="ECO:0000313" key="2">
    <source>
        <dbReference type="Proteomes" id="UP000003045"/>
    </source>
</evidence>
<reference evidence="1" key="1">
    <citation type="submission" date="2010-08" db="EMBL/GenBank/DDBJ databases">
        <authorList>
            <person name="Muzny D."/>
            <person name="Qin X."/>
            <person name="Deng J."/>
            <person name="Jiang H."/>
            <person name="Liu Y."/>
            <person name="Qu J."/>
            <person name="Song X.-Z."/>
            <person name="Zhang L."/>
            <person name="Thornton R."/>
            <person name="Coyle M."/>
            <person name="Francisco L."/>
            <person name="Jackson L."/>
            <person name="Javaid M."/>
            <person name="Korchina V."/>
            <person name="Kovar C."/>
            <person name="Mata R."/>
            <person name="Mathew T."/>
            <person name="Ngo R."/>
            <person name="Nguyen L."/>
            <person name="Nguyen N."/>
            <person name="Okwuonu G."/>
            <person name="Ongeri F."/>
            <person name="Pham C."/>
            <person name="Simmons D."/>
            <person name="Wilczek-Boney K."/>
            <person name="Hale W."/>
            <person name="Jakkamsetti A."/>
            <person name="Pham P."/>
            <person name="Ruth R."/>
            <person name="San Lucas F."/>
            <person name="Warren J."/>
            <person name="Zhang J."/>
            <person name="Zhao Z."/>
            <person name="Zhou C."/>
            <person name="Zhu D."/>
            <person name="Lee S."/>
            <person name="Bess C."/>
            <person name="Blankenburg K."/>
            <person name="Forbes L."/>
            <person name="Fu Q."/>
            <person name="Gubbala S."/>
            <person name="Hirani K."/>
            <person name="Jayaseelan J.C."/>
            <person name="Lara F."/>
            <person name="Munidasa M."/>
            <person name="Palculict T."/>
            <person name="Patil S."/>
            <person name="Pu L.-L."/>
            <person name="Saada N."/>
            <person name="Tang L."/>
            <person name="Weissenberger G."/>
            <person name="Zhu Y."/>
            <person name="Hemphill L."/>
            <person name="Shang Y."/>
            <person name="Youmans B."/>
            <person name="Ayvaz T."/>
            <person name="Ross M."/>
            <person name="Santibanez J."/>
            <person name="Aqrawi P."/>
            <person name="Gross S."/>
            <person name="Joshi V."/>
            <person name="Fowler G."/>
            <person name="Nazareth L."/>
            <person name="Reid J."/>
            <person name="Worley K."/>
            <person name="Petrosino J."/>
            <person name="Highlander S."/>
            <person name="Gibbs R."/>
        </authorList>
    </citation>
    <scope>NUCLEOTIDE SEQUENCE [LARGE SCALE GENOMIC DNA]</scope>
    <source>
        <strain evidence="1">ATCC 35239</strain>
    </source>
</reference>
<dbReference type="Proteomes" id="UP000003045">
    <property type="component" value="Unassembled WGS sequence"/>
</dbReference>
<evidence type="ECO:0000313" key="1">
    <source>
        <dbReference type="EMBL" id="EFM46396.1"/>
    </source>
</evidence>
<dbReference type="HOGENOM" id="CLU_3100978_0_0_11"/>
<dbReference type="AlphaFoldDB" id="E0QQ16"/>
<keyword evidence="2" id="KW-1185">Reference proteome</keyword>
<sequence length="51" mass="5355">MSAKRKPAPVWAAAAPAANASGKFLPVATNKGSAFPPDKAIVCWAIFKDVW</sequence>
<gene>
    <name evidence="1" type="ORF">HMPREF0580_0943</name>
</gene>
<proteinExistence type="predicted"/>